<protein>
    <recommendedName>
        <fullName evidence="8">BED-type domain-containing protein</fullName>
    </recommendedName>
</protein>
<evidence type="ECO:0000313" key="6">
    <source>
        <dbReference type="EMBL" id="CAB1457883.1"/>
    </source>
</evidence>
<comment type="subcellular location">
    <subcellularLocation>
        <location evidence="1">Nucleus</location>
    </subcellularLocation>
</comment>
<evidence type="ECO:0000256" key="3">
    <source>
        <dbReference type="ARBA" id="ARBA00022771"/>
    </source>
</evidence>
<keyword evidence="4" id="KW-0862">Zinc</keyword>
<evidence type="ECO:0008006" key="8">
    <source>
        <dbReference type="Google" id="ProtNLM"/>
    </source>
</evidence>
<dbReference type="GO" id="GO:0008270">
    <property type="term" value="F:zinc ion binding"/>
    <property type="evidence" value="ECO:0007669"/>
    <property type="project" value="UniProtKB-KW"/>
</dbReference>
<proteinExistence type="predicted"/>
<organism evidence="6 7">
    <name type="scientific">Pleuronectes platessa</name>
    <name type="common">European plaice</name>
    <dbReference type="NCBI Taxonomy" id="8262"/>
    <lineage>
        <taxon>Eukaryota</taxon>
        <taxon>Metazoa</taxon>
        <taxon>Chordata</taxon>
        <taxon>Craniata</taxon>
        <taxon>Vertebrata</taxon>
        <taxon>Euteleostomi</taxon>
        <taxon>Actinopterygii</taxon>
        <taxon>Neopterygii</taxon>
        <taxon>Teleostei</taxon>
        <taxon>Neoteleostei</taxon>
        <taxon>Acanthomorphata</taxon>
        <taxon>Carangaria</taxon>
        <taxon>Pleuronectiformes</taxon>
        <taxon>Pleuronectoidei</taxon>
        <taxon>Pleuronectidae</taxon>
        <taxon>Pleuronectes</taxon>
    </lineage>
</organism>
<name>A0A9N7VZ69_PLEPL</name>
<dbReference type="AlphaFoldDB" id="A0A9N7VZ69"/>
<keyword evidence="3" id="KW-0863">Zinc-finger</keyword>
<dbReference type="InterPro" id="IPR052035">
    <property type="entry name" value="ZnF_BED_domain_contain"/>
</dbReference>
<keyword evidence="5" id="KW-0539">Nucleus</keyword>
<reference evidence="6" key="1">
    <citation type="submission" date="2020-03" db="EMBL/GenBank/DDBJ databases">
        <authorList>
            <person name="Weist P."/>
        </authorList>
    </citation>
    <scope>NUCLEOTIDE SEQUENCE</scope>
</reference>
<sequence length="269" mass="30718">MEAARPKIIKFGFKDYIVDENKKKRTAVCKVCSSKISDTIATTSNFIRHYKTHKKRYEEYIHTKDTLDLKQPSINQFIESRSVPLYNCNHPQQKAITHSILSDLIINCNMPLSIVEHQSFHQFLSIVDNKYSPVSRRTITSKIDSLVGDRQTALLDPSFGTMWLAHDVLAPENVKEDVSVMIKSLILRDAGMTMTTTSPITDEPITPSEPERQTGLFSAYRKNMKMSSNSTPQIQLNHYLDICDGQSCLQFWAMNRRTLPSLFKVARAT</sequence>
<evidence type="ECO:0000313" key="7">
    <source>
        <dbReference type="Proteomes" id="UP001153269"/>
    </source>
</evidence>
<dbReference type="PANTHER" id="PTHR46481">
    <property type="entry name" value="ZINC FINGER BED DOMAIN-CONTAINING PROTEIN 4"/>
    <property type="match status" value="1"/>
</dbReference>
<dbReference type="PANTHER" id="PTHR46481:SF10">
    <property type="entry name" value="ZINC FINGER BED DOMAIN-CONTAINING PROTEIN 39"/>
    <property type="match status" value="1"/>
</dbReference>
<dbReference type="Proteomes" id="UP001153269">
    <property type="component" value="Unassembled WGS sequence"/>
</dbReference>
<evidence type="ECO:0000256" key="4">
    <source>
        <dbReference type="ARBA" id="ARBA00022833"/>
    </source>
</evidence>
<dbReference type="GO" id="GO:0005634">
    <property type="term" value="C:nucleus"/>
    <property type="evidence" value="ECO:0007669"/>
    <property type="project" value="UniProtKB-SubCell"/>
</dbReference>
<evidence type="ECO:0000256" key="5">
    <source>
        <dbReference type="ARBA" id="ARBA00023242"/>
    </source>
</evidence>
<accession>A0A9N7VZ69</accession>
<gene>
    <name evidence="6" type="ORF">PLEPLA_LOCUS45711</name>
</gene>
<evidence type="ECO:0000256" key="1">
    <source>
        <dbReference type="ARBA" id="ARBA00004123"/>
    </source>
</evidence>
<dbReference type="EMBL" id="CADEAL010004362">
    <property type="protein sequence ID" value="CAB1457883.1"/>
    <property type="molecule type" value="Genomic_DNA"/>
</dbReference>
<evidence type="ECO:0000256" key="2">
    <source>
        <dbReference type="ARBA" id="ARBA00022723"/>
    </source>
</evidence>
<keyword evidence="7" id="KW-1185">Reference proteome</keyword>
<keyword evidence="2" id="KW-0479">Metal-binding</keyword>
<comment type="caution">
    <text evidence="6">The sequence shown here is derived from an EMBL/GenBank/DDBJ whole genome shotgun (WGS) entry which is preliminary data.</text>
</comment>